<evidence type="ECO:0000313" key="3">
    <source>
        <dbReference type="Proteomes" id="UP000184188"/>
    </source>
</evidence>
<organism evidence="2 3">
    <name type="scientific">Penicilliopsis zonata CBS 506.65</name>
    <dbReference type="NCBI Taxonomy" id="1073090"/>
    <lineage>
        <taxon>Eukaryota</taxon>
        <taxon>Fungi</taxon>
        <taxon>Dikarya</taxon>
        <taxon>Ascomycota</taxon>
        <taxon>Pezizomycotina</taxon>
        <taxon>Eurotiomycetes</taxon>
        <taxon>Eurotiomycetidae</taxon>
        <taxon>Eurotiales</taxon>
        <taxon>Aspergillaceae</taxon>
        <taxon>Penicilliopsis</taxon>
    </lineage>
</organism>
<sequence length="421" mass="48223">MGSYTDSYRARYQKGGSSSSTDSDASDRSKSTAPTVYSARWASKPIQVPHSFHHGDVRDSVSTYASTIPSADDLPEVPRYEVEDRTPEAFPAEALPSNSTVFADLFPSSRRLLIRHDDATIDGNMNLRVDTTASHRGGYQRDVTLFHLRMYDLYSRKFSFRRYCRDSGREVCHSVRKPRSSLQEKRPMFRRSWSSVLASLRPGSSNGHGVTPHSEPKSHEAVSKSARDDEFWRLDEENLDSPLEGGMERERAPVLGDTTLLEFSNYAHVEVKHRGTGSSKRYEFEYWSTKYQWRRESRWDGDLHEISYHLVNIQTSKTIAHIMPQILTPLEAVEEESKGGWVSPSSMWISDPSVYDKMHDIADVIVATGLIVLVDDCIRRRWHPKRQIPLMQPLSSSLSRGIEFMGPKRLIDEMLHWRRTP</sequence>
<protein>
    <submittedName>
        <fullName evidence="2">Uncharacterized protein</fullName>
    </submittedName>
</protein>
<gene>
    <name evidence="2" type="ORF">ASPZODRAFT_142204</name>
</gene>
<dbReference type="AlphaFoldDB" id="A0A1L9SH40"/>
<name>A0A1L9SH40_9EURO</name>
<dbReference type="VEuPathDB" id="FungiDB:ASPZODRAFT_142204"/>
<dbReference type="Proteomes" id="UP000184188">
    <property type="component" value="Unassembled WGS sequence"/>
</dbReference>
<dbReference type="RefSeq" id="XP_022580894.1">
    <property type="nucleotide sequence ID" value="XM_022724828.1"/>
</dbReference>
<dbReference type="EMBL" id="KV878342">
    <property type="protein sequence ID" value="OJJ46384.1"/>
    <property type="molecule type" value="Genomic_DNA"/>
</dbReference>
<dbReference type="GeneID" id="34611293"/>
<evidence type="ECO:0000313" key="2">
    <source>
        <dbReference type="EMBL" id="OJJ46384.1"/>
    </source>
</evidence>
<dbReference type="OrthoDB" id="5317787at2759"/>
<keyword evidence="3" id="KW-1185">Reference proteome</keyword>
<feature type="region of interest" description="Disordered" evidence="1">
    <location>
        <begin position="1"/>
        <end position="38"/>
    </location>
</feature>
<feature type="compositionally biased region" description="Low complexity" evidence="1">
    <location>
        <begin position="14"/>
        <end position="23"/>
    </location>
</feature>
<feature type="compositionally biased region" description="Basic and acidic residues" evidence="1">
    <location>
        <begin position="214"/>
        <end position="227"/>
    </location>
</feature>
<proteinExistence type="predicted"/>
<feature type="region of interest" description="Disordered" evidence="1">
    <location>
        <begin position="200"/>
        <end position="227"/>
    </location>
</feature>
<evidence type="ECO:0000256" key="1">
    <source>
        <dbReference type="SAM" id="MobiDB-lite"/>
    </source>
</evidence>
<reference evidence="3" key="1">
    <citation type="journal article" date="2017" name="Genome Biol.">
        <title>Comparative genomics reveals high biological diversity and specific adaptations in the industrially and medically important fungal genus Aspergillus.</title>
        <authorList>
            <person name="de Vries R.P."/>
            <person name="Riley R."/>
            <person name="Wiebenga A."/>
            <person name="Aguilar-Osorio G."/>
            <person name="Amillis S."/>
            <person name="Uchima C.A."/>
            <person name="Anderluh G."/>
            <person name="Asadollahi M."/>
            <person name="Askin M."/>
            <person name="Barry K."/>
            <person name="Battaglia E."/>
            <person name="Bayram O."/>
            <person name="Benocci T."/>
            <person name="Braus-Stromeyer S.A."/>
            <person name="Caldana C."/>
            <person name="Canovas D."/>
            <person name="Cerqueira G.C."/>
            <person name="Chen F."/>
            <person name="Chen W."/>
            <person name="Choi C."/>
            <person name="Clum A."/>
            <person name="Dos Santos R.A."/>
            <person name="Damasio A.R."/>
            <person name="Diallinas G."/>
            <person name="Emri T."/>
            <person name="Fekete E."/>
            <person name="Flipphi M."/>
            <person name="Freyberg S."/>
            <person name="Gallo A."/>
            <person name="Gournas C."/>
            <person name="Habgood R."/>
            <person name="Hainaut M."/>
            <person name="Harispe M.L."/>
            <person name="Henrissat B."/>
            <person name="Hilden K.S."/>
            <person name="Hope R."/>
            <person name="Hossain A."/>
            <person name="Karabika E."/>
            <person name="Karaffa L."/>
            <person name="Karanyi Z."/>
            <person name="Krasevec N."/>
            <person name="Kuo A."/>
            <person name="Kusch H."/>
            <person name="LaButti K."/>
            <person name="Lagendijk E.L."/>
            <person name="Lapidus A."/>
            <person name="Levasseur A."/>
            <person name="Lindquist E."/>
            <person name="Lipzen A."/>
            <person name="Logrieco A.F."/>
            <person name="MacCabe A."/>
            <person name="Maekelae M.R."/>
            <person name="Malavazi I."/>
            <person name="Melin P."/>
            <person name="Meyer V."/>
            <person name="Mielnichuk N."/>
            <person name="Miskei M."/>
            <person name="Molnar A.P."/>
            <person name="Mule G."/>
            <person name="Ngan C.Y."/>
            <person name="Orejas M."/>
            <person name="Orosz E."/>
            <person name="Ouedraogo J.P."/>
            <person name="Overkamp K.M."/>
            <person name="Park H.-S."/>
            <person name="Perrone G."/>
            <person name="Piumi F."/>
            <person name="Punt P.J."/>
            <person name="Ram A.F."/>
            <person name="Ramon A."/>
            <person name="Rauscher S."/>
            <person name="Record E."/>
            <person name="Riano-Pachon D.M."/>
            <person name="Robert V."/>
            <person name="Roehrig J."/>
            <person name="Ruller R."/>
            <person name="Salamov A."/>
            <person name="Salih N.S."/>
            <person name="Samson R.A."/>
            <person name="Sandor E."/>
            <person name="Sanguinetti M."/>
            <person name="Schuetze T."/>
            <person name="Sepcic K."/>
            <person name="Shelest E."/>
            <person name="Sherlock G."/>
            <person name="Sophianopoulou V."/>
            <person name="Squina F.M."/>
            <person name="Sun H."/>
            <person name="Susca A."/>
            <person name="Todd R.B."/>
            <person name="Tsang A."/>
            <person name="Unkles S.E."/>
            <person name="van de Wiele N."/>
            <person name="van Rossen-Uffink D."/>
            <person name="Oliveira J.V."/>
            <person name="Vesth T.C."/>
            <person name="Visser J."/>
            <person name="Yu J.-H."/>
            <person name="Zhou M."/>
            <person name="Andersen M.R."/>
            <person name="Archer D.B."/>
            <person name="Baker S.E."/>
            <person name="Benoit I."/>
            <person name="Brakhage A.A."/>
            <person name="Braus G.H."/>
            <person name="Fischer R."/>
            <person name="Frisvad J.C."/>
            <person name="Goldman G.H."/>
            <person name="Houbraken J."/>
            <person name="Oakley B."/>
            <person name="Pocsi I."/>
            <person name="Scazzocchio C."/>
            <person name="Seiboth B."/>
            <person name="vanKuyk P.A."/>
            <person name="Wortman J."/>
            <person name="Dyer P.S."/>
            <person name="Grigoriev I.V."/>
        </authorList>
    </citation>
    <scope>NUCLEOTIDE SEQUENCE [LARGE SCALE GENOMIC DNA]</scope>
    <source>
        <strain evidence="3">CBS 506.65</strain>
    </source>
</reference>
<dbReference type="STRING" id="1073090.A0A1L9SH40"/>
<accession>A0A1L9SH40</accession>